<protein>
    <recommendedName>
        <fullName evidence="4">HTH araC/xylS-type domain-containing protein</fullName>
    </recommendedName>
</protein>
<dbReference type="PANTHER" id="PTHR43280:SF28">
    <property type="entry name" value="HTH-TYPE TRANSCRIPTIONAL ACTIVATOR RHAS"/>
    <property type="match status" value="1"/>
</dbReference>
<dbReference type="PROSITE" id="PS01124">
    <property type="entry name" value="HTH_ARAC_FAMILY_2"/>
    <property type="match status" value="1"/>
</dbReference>
<keyword evidence="2" id="KW-0238">DNA-binding</keyword>
<name>A0A0Q9Y7X4_9BACI</name>
<dbReference type="InterPro" id="IPR020449">
    <property type="entry name" value="Tscrpt_reg_AraC-type_HTH"/>
</dbReference>
<gene>
    <name evidence="5" type="ORF">ACA29_16615</name>
</gene>
<dbReference type="Pfam" id="PF12833">
    <property type="entry name" value="HTH_18"/>
    <property type="match status" value="1"/>
</dbReference>
<dbReference type="Gene3D" id="1.10.10.60">
    <property type="entry name" value="Homeodomain-like"/>
    <property type="match status" value="2"/>
</dbReference>
<dbReference type="EMBL" id="LGPB01000119">
    <property type="protein sequence ID" value="KRG11619.1"/>
    <property type="molecule type" value="Genomic_DNA"/>
</dbReference>
<dbReference type="Pfam" id="PF02311">
    <property type="entry name" value="AraC_binding"/>
    <property type="match status" value="1"/>
</dbReference>
<keyword evidence="3" id="KW-0804">Transcription</keyword>
<dbReference type="GO" id="GO:0003700">
    <property type="term" value="F:DNA-binding transcription factor activity"/>
    <property type="evidence" value="ECO:0007669"/>
    <property type="project" value="InterPro"/>
</dbReference>
<dbReference type="PANTHER" id="PTHR43280">
    <property type="entry name" value="ARAC-FAMILY TRANSCRIPTIONAL REGULATOR"/>
    <property type="match status" value="1"/>
</dbReference>
<evidence type="ECO:0000256" key="2">
    <source>
        <dbReference type="ARBA" id="ARBA00023125"/>
    </source>
</evidence>
<comment type="caution">
    <text evidence="5">The sequence shown here is derived from an EMBL/GenBank/DDBJ whole genome shotgun (WGS) entry which is preliminary data.</text>
</comment>
<dbReference type="InterPro" id="IPR009057">
    <property type="entry name" value="Homeodomain-like_sf"/>
</dbReference>
<dbReference type="InterPro" id="IPR018060">
    <property type="entry name" value="HTH_AraC"/>
</dbReference>
<dbReference type="SUPFAM" id="SSF46689">
    <property type="entry name" value="Homeodomain-like"/>
    <property type="match status" value="2"/>
</dbReference>
<dbReference type="InterPro" id="IPR037923">
    <property type="entry name" value="HTH-like"/>
</dbReference>
<dbReference type="PATRIC" id="fig|217031.4.peg.5634"/>
<dbReference type="GO" id="GO:0043565">
    <property type="term" value="F:sequence-specific DNA binding"/>
    <property type="evidence" value="ECO:0007669"/>
    <property type="project" value="InterPro"/>
</dbReference>
<reference evidence="5 6" key="1">
    <citation type="submission" date="2015-06" db="EMBL/GenBank/DDBJ databases">
        <title>Genome sequencing project of Bacillus galactosidilyticus PL133.</title>
        <authorList>
            <person name="Gaiero J."/>
            <person name="Nicol R."/>
            <person name="Habash M."/>
        </authorList>
    </citation>
    <scope>NUCLEOTIDE SEQUENCE [LARGE SCALE GENOMIC DNA]</scope>
    <source>
        <strain evidence="5 6">PL133</strain>
    </source>
</reference>
<dbReference type="Gene3D" id="2.60.120.280">
    <property type="entry name" value="Regulatory protein AraC"/>
    <property type="match status" value="1"/>
</dbReference>
<dbReference type="AlphaFoldDB" id="A0A0Q9Y7X4"/>
<dbReference type="Proteomes" id="UP000053881">
    <property type="component" value="Unassembled WGS sequence"/>
</dbReference>
<evidence type="ECO:0000259" key="4">
    <source>
        <dbReference type="PROSITE" id="PS01124"/>
    </source>
</evidence>
<evidence type="ECO:0000313" key="5">
    <source>
        <dbReference type="EMBL" id="KRG11619.1"/>
    </source>
</evidence>
<dbReference type="PRINTS" id="PR00032">
    <property type="entry name" value="HTHARAC"/>
</dbReference>
<accession>A0A0Q9Y7X4</accession>
<keyword evidence="1" id="KW-0805">Transcription regulation</keyword>
<organism evidence="5 6">
    <name type="scientific">Lederbergia galactosidilytica</name>
    <dbReference type="NCBI Taxonomy" id="217031"/>
    <lineage>
        <taxon>Bacteria</taxon>
        <taxon>Bacillati</taxon>
        <taxon>Bacillota</taxon>
        <taxon>Bacilli</taxon>
        <taxon>Bacillales</taxon>
        <taxon>Bacillaceae</taxon>
        <taxon>Lederbergia</taxon>
    </lineage>
</organism>
<dbReference type="SMART" id="SM00342">
    <property type="entry name" value="HTH_ARAC"/>
    <property type="match status" value="1"/>
</dbReference>
<feature type="domain" description="HTH araC/xylS-type" evidence="4">
    <location>
        <begin position="187"/>
        <end position="288"/>
    </location>
</feature>
<sequence length="300" mass="34701">MVLEHVGKKHESFGFRFQGDHQNEIVGIHTLGWENVKSTDYHWDGITRREVGKYVFQYTLSGRGMIEMDGKLYPLTSGKAFLVALPSRHRYFLPNDSEHWEFIYITLYGKEAEKAFRFIHEEKGRVINFPPESELIQLLLSIYQKAVDKDITDAFQASALSYAFMMELYRFARNLGAPVQQWPEQIVKAALFAQNHYDKPIGLIGLDDLVEASGLSKYHFTRLFHKTTSMTPLNYLTKIRLDKAMGWLRSSDKSIQEIARLVGYSNGNYFSKVFHKRIGMSPGQFRESKYTVPVDHIVVD</sequence>
<dbReference type="SUPFAM" id="SSF51215">
    <property type="entry name" value="Regulatory protein AraC"/>
    <property type="match status" value="1"/>
</dbReference>
<dbReference type="InterPro" id="IPR003313">
    <property type="entry name" value="AraC-bd"/>
</dbReference>
<evidence type="ECO:0000313" key="6">
    <source>
        <dbReference type="Proteomes" id="UP000053881"/>
    </source>
</evidence>
<evidence type="ECO:0000256" key="1">
    <source>
        <dbReference type="ARBA" id="ARBA00023015"/>
    </source>
</evidence>
<proteinExistence type="predicted"/>
<evidence type="ECO:0000256" key="3">
    <source>
        <dbReference type="ARBA" id="ARBA00023163"/>
    </source>
</evidence>